<sequence length="84" mass="9422">MCSAHRDTTIQRRRVPKRQCTIARIVTEWTEGITINIRGSFEVAGEVVSKQIALIIENGFHKTTGQSTVVRDLVHRVDEGTGDM</sequence>
<gene>
    <name evidence="1" type="ORF">STCU_11825</name>
</gene>
<proteinExistence type="predicted"/>
<protein>
    <submittedName>
        <fullName evidence="1">Uncharacterized protein</fullName>
    </submittedName>
</protein>
<name>S9UYU9_9TRYP</name>
<comment type="caution">
    <text evidence="1">The sequence shown here is derived from an EMBL/GenBank/DDBJ whole genome shotgun (WGS) entry which is preliminary data.</text>
</comment>
<dbReference type="Proteomes" id="UP000015354">
    <property type="component" value="Unassembled WGS sequence"/>
</dbReference>
<dbReference type="EMBL" id="ATMH01011827">
    <property type="protein sequence ID" value="EPY15700.1"/>
    <property type="molecule type" value="Genomic_DNA"/>
</dbReference>
<keyword evidence="2" id="KW-1185">Reference proteome</keyword>
<organism evidence="1 2">
    <name type="scientific">Strigomonas culicis</name>
    <dbReference type="NCBI Taxonomy" id="28005"/>
    <lineage>
        <taxon>Eukaryota</taxon>
        <taxon>Discoba</taxon>
        <taxon>Euglenozoa</taxon>
        <taxon>Kinetoplastea</taxon>
        <taxon>Metakinetoplastina</taxon>
        <taxon>Trypanosomatida</taxon>
        <taxon>Trypanosomatidae</taxon>
        <taxon>Strigomonadinae</taxon>
        <taxon>Strigomonas</taxon>
    </lineage>
</organism>
<reference evidence="1 2" key="1">
    <citation type="journal article" date="2013" name="PLoS ONE">
        <title>Predicting the Proteins of Angomonas deanei, Strigomonas culicis and Their Respective Endosymbionts Reveals New Aspects of the Trypanosomatidae Family.</title>
        <authorList>
            <person name="Motta M.C."/>
            <person name="Martins A.C."/>
            <person name="de Souza S.S."/>
            <person name="Catta-Preta C.M."/>
            <person name="Silva R."/>
            <person name="Klein C.C."/>
            <person name="de Almeida L.G."/>
            <person name="de Lima Cunha O."/>
            <person name="Ciapina L.P."/>
            <person name="Brocchi M."/>
            <person name="Colabardini A.C."/>
            <person name="de Araujo Lima B."/>
            <person name="Machado C.R."/>
            <person name="de Almeida Soares C.M."/>
            <person name="Probst C.M."/>
            <person name="de Menezes C.B."/>
            <person name="Thompson C.E."/>
            <person name="Bartholomeu D.C."/>
            <person name="Gradia D.F."/>
            <person name="Pavoni D.P."/>
            <person name="Grisard E.C."/>
            <person name="Fantinatti-Garboggini F."/>
            <person name="Marchini F.K."/>
            <person name="Rodrigues-Luiz G.F."/>
            <person name="Wagner G."/>
            <person name="Goldman G.H."/>
            <person name="Fietto J.L."/>
            <person name="Elias M.C."/>
            <person name="Goldman M.H."/>
            <person name="Sagot M.F."/>
            <person name="Pereira M."/>
            <person name="Stoco P.H."/>
            <person name="de Mendonca-Neto R.P."/>
            <person name="Teixeira S.M."/>
            <person name="Maciel T.E."/>
            <person name="de Oliveira Mendes T.A."/>
            <person name="Urmenyi T.P."/>
            <person name="de Souza W."/>
            <person name="Schenkman S."/>
            <person name="de Vasconcelos A.T."/>
        </authorList>
    </citation>
    <scope>NUCLEOTIDE SEQUENCE [LARGE SCALE GENOMIC DNA]</scope>
</reference>
<evidence type="ECO:0000313" key="1">
    <source>
        <dbReference type="EMBL" id="EPY15700.1"/>
    </source>
</evidence>
<dbReference type="AlphaFoldDB" id="S9UYU9"/>
<accession>S9UYU9</accession>
<evidence type="ECO:0000313" key="2">
    <source>
        <dbReference type="Proteomes" id="UP000015354"/>
    </source>
</evidence>